<feature type="region of interest" description="Disordered" evidence="1">
    <location>
        <begin position="17"/>
        <end position="52"/>
    </location>
</feature>
<evidence type="ECO:0000313" key="2">
    <source>
        <dbReference type="EMBL" id="KAH3701636.1"/>
    </source>
</evidence>
<feature type="region of interest" description="Disordered" evidence="1">
    <location>
        <begin position="74"/>
        <end position="105"/>
    </location>
</feature>
<dbReference type="AlphaFoldDB" id="A0A9D3YNF2"/>
<comment type="caution">
    <text evidence="2">The sequence shown here is derived from an EMBL/GenBank/DDBJ whole genome shotgun (WGS) entry which is preliminary data.</text>
</comment>
<dbReference type="Proteomes" id="UP000828390">
    <property type="component" value="Unassembled WGS sequence"/>
</dbReference>
<accession>A0A9D3YNF2</accession>
<gene>
    <name evidence="2" type="ORF">DPMN_076626</name>
</gene>
<feature type="compositionally biased region" description="Basic and acidic residues" evidence="1">
    <location>
        <begin position="25"/>
        <end position="35"/>
    </location>
</feature>
<keyword evidence="3" id="KW-1185">Reference proteome</keyword>
<reference evidence="2" key="1">
    <citation type="journal article" date="2019" name="bioRxiv">
        <title>The Genome of the Zebra Mussel, Dreissena polymorpha: A Resource for Invasive Species Research.</title>
        <authorList>
            <person name="McCartney M.A."/>
            <person name="Auch B."/>
            <person name="Kono T."/>
            <person name="Mallez S."/>
            <person name="Zhang Y."/>
            <person name="Obille A."/>
            <person name="Becker A."/>
            <person name="Abrahante J.E."/>
            <person name="Garbe J."/>
            <person name="Badalamenti J.P."/>
            <person name="Herman A."/>
            <person name="Mangelson H."/>
            <person name="Liachko I."/>
            <person name="Sullivan S."/>
            <person name="Sone E.D."/>
            <person name="Koren S."/>
            <person name="Silverstein K.A.T."/>
            <person name="Beckman K.B."/>
            <person name="Gohl D.M."/>
        </authorList>
    </citation>
    <scope>NUCLEOTIDE SEQUENCE</scope>
    <source>
        <strain evidence="2">Duluth1</strain>
        <tissue evidence="2">Whole animal</tissue>
    </source>
</reference>
<evidence type="ECO:0000313" key="3">
    <source>
        <dbReference type="Proteomes" id="UP000828390"/>
    </source>
</evidence>
<feature type="compositionally biased region" description="Polar residues" evidence="1">
    <location>
        <begin position="79"/>
        <end position="99"/>
    </location>
</feature>
<dbReference type="EMBL" id="JAIWYP010000015">
    <property type="protein sequence ID" value="KAH3701636.1"/>
    <property type="molecule type" value="Genomic_DNA"/>
</dbReference>
<proteinExistence type="predicted"/>
<sequence>MLSPNRVDSEISFQRWIENEEEDSDLRASHEREWAEDVSSTADGDHSSEDSGFQTQLASFTTVLKDVVRELNKLKQDRQTSSTASCMDKNNNKDASTGASAVESG</sequence>
<reference evidence="2" key="2">
    <citation type="submission" date="2020-11" db="EMBL/GenBank/DDBJ databases">
        <authorList>
            <person name="McCartney M.A."/>
            <person name="Auch B."/>
            <person name="Kono T."/>
            <person name="Mallez S."/>
            <person name="Becker A."/>
            <person name="Gohl D.M."/>
            <person name="Silverstein K.A.T."/>
            <person name="Koren S."/>
            <person name="Bechman K.B."/>
            <person name="Herman A."/>
            <person name="Abrahante J.E."/>
            <person name="Garbe J."/>
        </authorList>
    </citation>
    <scope>NUCLEOTIDE SEQUENCE</scope>
    <source>
        <strain evidence="2">Duluth1</strain>
        <tissue evidence="2">Whole animal</tissue>
    </source>
</reference>
<evidence type="ECO:0000256" key="1">
    <source>
        <dbReference type="SAM" id="MobiDB-lite"/>
    </source>
</evidence>
<organism evidence="2 3">
    <name type="scientific">Dreissena polymorpha</name>
    <name type="common">Zebra mussel</name>
    <name type="synonym">Mytilus polymorpha</name>
    <dbReference type="NCBI Taxonomy" id="45954"/>
    <lineage>
        <taxon>Eukaryota</taxon>
        <taxon>Metazoa</taxon>
        <taxon>Spiralia</taxon>
        <taxon>Lophotrochozoa</taxon>
        <taxon>Mollusca</taxon>
        <taxon>Bivalvia</taxon>
        <taxon>Autobranchia</taxon>
        <taxon>Heteroconchia</taxon>
        <taxon>Euheterodonta</taxon>
        <taxon>Imparidentia</taxon>
        <taxon>Neoheterodontei</taxon>
        <taxon>Myida</taxon>
        <taxon>Dreissenoidea</taxon>
        <taxon>Dreissenidae</taxon>
        <taxon>Dreissena</taxon>
    </lineage>
</organism>
<name>A0A9D3YNF2_DREPO</name>
<protein>
    <submittedName>
        <fullName evidence="2">Uncharacterized protein</fullName>
    </submittedName>
</protein>